<accession>A0A4Y2REG1</accession>
<evidence type="ECO:0000313" key="2">
    <source>
        <dbReference type="EMBL" id="GBN73826.1"/>
    </source>
</evidence>
<gene>
    <name evidence="2" type="ORF">AVEN_53070_1</name>
</gene>
<evidence type="ECO:0000256" key="1">
    <source>
        <dbReference type="SAM" id="Phobius"/>
    </source>
</evidence>
<comment type="caution">
    <text evidence="2">The sequence shown here is derived from an EMBL/GenBank/DDBJ whole genome shotgun (WGS) entry which is preliminary data.</text>
</comment>
<sequence length="207" mass="23854">MVEYRPKTHTQLQLPVGTVLSSLSTSFDLRIIYRCFPRMLQPSHKPWGYWNQGHTSLVLYWNRVPLLSKVEPQYSLRVFVDFGSFRKDGRNCIPLCRKGAVLVRDGYKEGSTLAYISSPRESKYSMDGFSFNVSLTEGGWMPLLYDLTTPKKGMTVAMCNCLLGDANIFFGVCIFDILSFPRWTSHLSFIAFVFMDTNILWFTLRQL</sequence>
<feature type="transmembrane region" description="Helical" evidence="1">
    <location>
        <begin position="186"/>
        <end position="204"/>
    </location>
</feature>
<protein>
    <submittedName>
        <fullName evidence="2">Uncharacterized protein</fullName>
    </submittedName>
</protein>
<evidence type="ECO:0000313" key="3">
    <source>
        <dbReference type="Proteomes" id="UP000499080"/>
    </source>
</evidence>
<proteinExistence type="predicted"/>
<dbReference type="AlphaFoldDB" id="A0A4Y2REG1"/>
<keyword evidence="1" id="KW-1133">Transmembrane helix</keyword>
<keyword evidence="1" id="KW-0472">Membrane</keyword>
<name>A0A4Y2REG1_ARAVE</name>
<organism evidence="2 3">
    <name type="scientific">Araneus ventricosus</name>
    <name type="common">Orbweaver spider</name>
    <name type="synonym">Epeira ventricosa</name>
    <dbReference type="NCBI Taxonomy" id="182803"/>
    <lineage>
        <taxon>Eukaryota</taxon>
        <taxon>Metazoa</taxon>
        <taxon>Ecdysozoa</taxon>
        <taxon>Arthropoda</taxon>
        <taxon>Chelicerata</taxon>
        <taxon>Arachnida</taxon>
        <taxon>Araneae</taxon>
        <taxon>Araneomorphae</taxon>
        <taxon>Entelegynae</taxon>
        <taxon>Araneoidea</taxon>
        <taxon>Araneidae</taxon>
        <taxon>Araneus</taxon>
    </lineage>
</organism>
<keyword evidence="3" id="KW-1185">Reference proteome</keyword>
<feature type="transmembrane region" description="Helical" evidence="1">
    <location>
        <begin position="161"/>
        <end position="180"/>
    </location>
</feature>
<keyword evidence="1" id="KW-0812">Transmembrane</keyword>
<dbReference type="EMBL" id="BGPR01016682">
    <property type="protein sequence ID" value="GBN73826.1"/>
    <property type="molecule type" value="Genomic_DNA"/>
</dbReference>
<reference evidence="2 3" key="1">
    <citation type="journal article" date="2019" name="Sci. Rep.">
        <title>Orb-weaving spider Araneus ventricosus genome elucidates the spidroin gene catalogue.</title>
        <authorList>
            <person name="Kono N."/>
            <person name="Nakamura H."/>
            <person name="Ohtoshi R."/>
            <person name="Moran D.A.P."/>
            <person name="Shinohara A."/>
            <person name="Yoshida Y."/>
            <person name="Fujiwara M."/>
            <person name="Mori M."/>
            <person name="Tomita M."/>
            <person name="Arakawa K."/>
        </authorList>
    </citation>
    <scope>NUCLEOTIDE SEQUENCE [LARGE SCALE GENOMIC DNA]</scope>
</reference>
<dbReference type="Proteomes" id="UP000499080">
    <property type="component" value="Unassembled WGS sequence"/>
</dbReference>